<sequence>MSAVLPEPVKKLLDSPLFVTVATVQPDGSPQMSVVWATADGDDVLFVTSYGTRKEKNLRRDPRTGVMVHPPQAPYSFASISGTARFTDEDAVALLDELSVKYTGKVYAEFSPGNVPTADQLVVVRVTPTKVAGGLR</sequence>
<evidence type="ECO:0000313" key="3">
    <source>
        <dbReference type="EMBL" id="QGV80124.1"/>
    </source>
</evidence>
<dbReference type="AlphaFoldDB" id="A0A6I6FAV1"/>
<dbReference type="SUPFAM" id="SSF50475">
    <property type="entry name" value="FMN-binding split barrel"/>
    <property type="match status" value="1"/>
</dbReference>
<dbReference type="InterPro" id="IPR011576">
    <property type="entry name" value="Pyridox_Oxase_N"/>
</dbReference>
<keyword evidence="4" id="KW-1185">Reference proteome</keyword>
<dbReference type="GO" id="GO:0005829">
    <property type="term" value="C:cytosol"/>
    <property type="evidence" value="ECO:0007669"/>
    <property type="project" value="TreeGrafter"/>
</dbReference>
<dbReference type="OrthoDB" id="162914at2"/>
<dbReference type="Proteomes" id="UP000422572">
    <property type="component" value="Chromosome"/>
</dbReference>
<dbReference type="Gene3D" id="2.30.110.10">
    <property type="entry name" value="Electron Transport, Fmn-binding Protein, Chain A"/>
    <property type="match status" value="1"/>
</dbReference>
<organism evidence="3 4">
    <name type="scientific">Streptomyces ficellus</name>
    <dbReference type="NCBI Taxonomy" id="1977088"/>
    <lineage>
        <taxon>Bacteria</taxon>
        <taxon>Bacillati</taxon>
        <taxon>Actinomycetota</taxon>
        <taxon>Actinomycetes</taxon>
        <taxon>Kitasatosporales</taxon>
        <taxon>Streptomycetaceae</taxon>
        <taxon>Streptomyces</taxon>
    </lineage>
</organism>
<dbReference type="PANTHER" id="PTHR35176:SF6">
    <property type="entry name" value="HEME OXYGENASE HI_0854-RELATED"/>
    <property type="match status" value="1"/>
</dbReference>
<dbReference type="InterPro" id="IPR052019">
    <property type="entry name" value="F420H2_bilvrd_red/Heme_oxyg"/>
</dbReference>
<proteinExistence type="predicted"/>
<dbReference type="RefSeq" id="WP_156693851.1">
    <property type="nucleotide sequence ID" value="NZ_CP034279.1"/>
</dbReference>
<dbReference type="Pfam" id="PF01243">
    <property type="entry name" value="PNPOx_N"/>
    <property type="match status" value="1"/>
</dbReference>
<dbReference type="EMBL" id="CP034279">
    <property type="protein sequence ID" value="QGV80124.1"/>
    <property type="molecule type" value="Genomic_DNA"/>
</dbReference>
<accession>A0A6I6FAV1</accession>
<protein>
    <submittedName>
        <fullName evidence="3">PPOX class F420-dependent oxidoreductase</fullName>
    </submittedName>
</protein>
<dbReference type="KEGG" id="sfic:EIZ62_19185"/>
<gene>
    <name evidence="3" type="ORF">EIZ62_19185</name>
</gene>
<evidence type="ECO:0000313" key="4">
    <source>
        <dbReference type="Proteomes" id="UP000422572"/>
    </source>
</evidence>
<keyword evidence="1" id="KW-0560">Oxidoreductase</keyword>
<feature type="domain" description="Pyridoxamine 5'-phosphate oxidase N-terminal" evidence="2">
    <location>
        <begin position="6"/>
        <end position="131"/>
    </location>
</feature>
<evidence type="ECO:0000256" key="1">
    <source>
        <dbReference type="ARBA" id="ARBA00023002"/>
    </source>
</evidence>
<dbReference type="PANTHER" id="PTHR35176">
    <property type="entry name" value="HEME OXYGENASE HI_0854-RELATED"/>
    <property type="match status" value="1"/>
</dbReference>
<dbReference type="GO" id="GO:0016627">
    <property type="term" value="F:oxidoreductase activity, acting on the CH-CH group of donors"/>
    <property type="evidence" value="ECO:0007669"/>
    <property type="project" value="TreeGrafter"/>
</dbReference>
<name>A0A6I6FAV1_9ACTN</name>
<dbReference type="InterPro" id="IPR012349">
    <property type="entry name" value="Split_barrel_FMN-bd"/>
</dbReference>
<dbReference type="InterPro" id="IPR019920">
    <property type="entry name" value="F420-binding_dom_put"/>
</dbReference>
<reference evidence="3 4" key="1">
    <citation type="submission" date="2018-12" db="EMBL/GenBank/DDBJ databases">
        <title>Complete genome sequence of Streptomyces ficellus NRRL8067, the producer of ficellomycin, feldamycin and nojirimycin.</title>
        <authorList>
            <person name="Zhang H."/>
            <person name="Yue R."/>
            <person name="Liu Y."/>
            <person name="Li M."/>
            <person name="Mu H."/>
            <person name="Zhang J."/>
        </authorList>
    </citation>
    <scope>NUCLEOTIDE SEQUENCE [LARGE SCALE GENOMIC DNA]</scope>
    <source>
        <strain evidence="3 4">NRRL 8067</strain>
    </source>
</reference>
<dbReference type="GO" id="GO:0070967">
    <property type="term" value="F:coenzyme F420 binding"/>
    <property type="evidence" value="ECO:0007669"/>
    <property type="project" value="TreeGrafter"/>
</dbReference>
<evidence type="ECO:0000259" key="2">
    <source>
        <dbReference type="Pfam" id="PF01243"/>
    </source>
</evidence>
<dbReference type="NCBIfam" id="TIGR03618">
    <property type="entry name" value="Rv1155_F420"/>
    <property type="match status" value="1"/>
</dbReference>